<name>A0A448YT77_BRENA</name>
<dbReference type="Pfam" id="PF08202">
    <property type="entry name" value="MIS13"/>
    <property type="match status" value="1"/>
</dbReference>
<keyword evidence="3" id="KW-1185">Reference proteome</keyword>
<feature type="compositionally biased region" description="Basic and acidic residues" evidence="1">
    <location>
        <begin position="114"/>
        <end position="124"/>
    </location>
</feature>
<feature type="compositionally biased region" description="Acidic residues" evidence="1">
    <location>
        <begin position="213"/>
        <end position="228"/>
    </location>
</feature>
<accession>A0A448YT77</accession>
<dbReference type="OrthoDB" id="3364649at2759"/>
<feature type="compositionally biased region" description="Basic and acidic residues" evidence="1">
    <location>
        <begin position="182"/>
        <end position="193"/>
    </location>
</feature>
<dbReference type="STRING" id="13370.A0A448YT77"/>
<sequence length="595" mass="66820">MGTKESLRSPNRRGVIKRSGPRVRPRKIGRLLSSSSQPTPLSSQLDVELSQEQKQQGFEEDDDGFIFKRGSQDVEIESNKKRRVVVRAGESRGGKVKGGTSRTKTKVVKTTRRKSVESADESGKRRGSTKASAKTSTRAPAKTSTKTSTKTALKTIKTTPGKTISKAKSKAKSKAVTGKVRGPKESDNKRPPAEQDAPVTHSLLDVLEYANSADDEDHDDSWFSEDETNGVFSLDTPKKAETKDEKKVVKKKVKRQSTKTTIAGEVAPKKPTGNHDELIADNNAGYDEPFDYEGPRIDTTVIPVPPILEDPILDSTSKIPLKLSVEEDRSITQNSRYTRRSSLSNRGKRLSSVGNGFIAEPHSEVPIEQFYEHFDYNLSDPQKMRQLLIWCCRRIDFGKSKREQKAVDIASKVKGLLTKDLKDGKLNISWWNNTDQEEEGSSSLMDRVKLPIVVKPNEANIRNLVTLKEYRTKLDGLNREESQWTKATSKKPIDFNELYEEVDEGPKDDKLEKLRGDLANMEEMYKDKKVARLRIVGLLEDLKYNVHKLKQSDAAIKLLVESKMKTISSELKKMTEGERDSMELLKLLAGTNEDK</sequence>
<reference evidence="2 3" key="1">
    <citation type="submission" date="2018-12" db="EMBL/GenBank/DDBJ databases">
        <authorList>
            <person name="Tiukova I."/>
            <person name="Dainat J."/>
        </authorList>
    </citation>
    <scope>NUCLEOTIDE SEQUENCE [LARGE SCALE GENOMIC DNA]</scope>
</reference>
<feature type="region of interest" description="Disordered" evidence="1">
    <location>
        <begin position="86"/>
        <end position="252"/>
    </location>
</feature>
<gene>
    <name evidence="2" type="ORF">BRENAR_LOCUS4847</name>
</gene>
<proteinExistence type="predicted"/>
<protein>
    <submittedName>
        <fullName evidence="2">DEKNAAC105419</fullName>
    </submittedName>
</protein>
<feature type="compositionally biased region" description="Basic residues" evidence="1">
    <location>
        <begin position="10"/>
        <end position="29"/>
    </location>
</feature>
<feature type="region of interest" description="Disordered" evidence="1">
    <location>
        <begin position="1"/>
        <end position="72"/>
    </location>
</feature>
<dbReference type="InterPro" id="IPR013218">
    <property type="entry name" value="Dsn1/Mis13"/>
</dbReference>
<dbReference type="Proteomes" id="UP000290900">
    <property type="component" value="Unassembled WGS sequence"/>
</dbReference>
<evidence type="ECO:0000313" key="3">
    <source>
        <dbReference type="Proteomes" id="UP000290900"/>
    </source>
</evidence>
<evidence type="ECO:0000256" key="1">
    <source>
        <dbReference type="SAM" id="MobiDB-lite"/>
    </source>
</evidence>
<dbReference type="GO" id="GO:0051301">
    <property type="term" value="P:cell division"/>
    <property type="evidence" value="ECO:0007669"/>
    <property type="project" value="InterPro"/>
</dbReference>
<dbReference type="PANTHER" id="PTHR14778:SF2">
    <property type="entry name" value="KINETOCHORE-ASSOCIATED PROTEIN DSN1 HOMOLOG"/>
    <property type="match status" value="1"/>
</dbReference>
<evidence type="ECO:0000313" key="2">
    <source>
        <dbReference type="EMBL" id="VEU24119.1"/>
    </source>
</evidence>
<dbReference type="EMBL" id="CAACVR010000075">
    <property type="protein sequence ID" value="VEU24119.1"/>
    <property type="molecule type" value="Genomic_DNA"/>
</dbReference>
<dbReference type="GO" id="GO:0007059">
    <property type="term" value="P:chromosome segregation"/>
    <property type="evidence" value="ECO:0007669"/>
    <property type="project" value="InterPro"/>
</dbReference>
<feature type="compositionally biased region" description="Low complexity" evidence="1">
    <location>
        <begin position="129"/>
        <end position="159"/>
    </location>
</feature>
<dbReference type="GO" id="GO:0000444">
    <property type="term" value="C:MIS12/MIND type complex"/>
    <property type="evidence" value="ECO:0007669"/>
    <property type="project" value="InterPro"/>
</dbReference>
<organism evidence="2 3">
    <name type="scientific">Brettanomyces naardenensis</name>
    <name type="common">Yeast</name>
    <dbReference type="NCBI Taxonomy" id="13370"/>
    <lineage>
        <taxon>Eukaryota</taxon>
        <taxon>Fungi</taxon>
        <taxon>Dikarya</taxon>
        <taxon>Ascomycota</taxon>
        <taxon>Saccharomycotina</taxon>
        <taxon>Pichiomycetes</taxon>
        <taxon>Pichiales</taxon>
        <taxon>Pichiaceae</taxon>
        <taxon>Brettanomyces</taxon>
    </lineage>
</organism>
<feature type="compositionally biased region" description="Low complexity" evidence="1">
    <location>
        <begin position="31"/>
        <end position="45"/>
    </location>
</feature>
<dbReference type="PANTHER" id="PTHR14778">
    <property type="entry name" value="KINETOCHORE-ASSOCIATED PROTEIN DSN1 HOMOLOG"/>
    <property type="match status" value="1"/>
</dbReference>
<feature type="compositionally biased region" description="Basic and acidic residues" evidence="1">
    <location>
        <begin position="236"/>
        <end position="247"/>
    </location>
</feature>
<dbReference type="InParanoid" id="A0A448YT77"/>
<feature type="compositionally biased region" description="Basic residues" evidence="1">
    <location>
        <begin position="103"/>
        <end position="113"/>
    </location>
</feature>
<dbReference type="AlphaFoldDB" id="A0A448YT77"/>